<evidence type="ECO:0000256" key="4">
    <source>
        <dbReference type="ARBA" id="ARBA00023136"/>
    </source>
</evidence>
<comment type="similarity">
    <text evidence="2">Belongs to the bacteroidetes fimbrillin superfamily. FimB/Mfa2 family.</text>
</comment>
<accession>A0A9D2CW65</accession>
<evidence type="ECO:0000313" key="10">
    <source>
        <dbReference type="Proteomes" id="UP000824023"/>
    </source>
</evidence>
<sequence>MRLLCSILHSACPLVLLAVLLPWLSSCEPIWDDEDCGTEYRVKFKYDYNMLYTDAFATQVHSVTLYAFDDDGCLVFQRSEQGEALARDGYSMVLDVDPGQYHLVAWAGLFEGEGFTVPTLVEGQSTIDDLYCRINREEQLLRDRPVEAVDYRLQTLWHGYLPAQTVTRAASRTEYLTVPLTRDTHTLRIILQQMSGEAMDASLFEISVTDRNGLMRYDNTLDPADGTLTYLPYYQQGGSADIEGSGEEGVLNMCVAEMTVGRLMADADTRLTVTRRDNGDTVLSIPLISYLELCRTVANYNMPLQEYLDREDTFAMTFFLDENNAWINTQVIINDWIVRFNDINP</sequence>
<keyword evidence="7" id="KW-0449">Lipoprotein</keyword>
<dbReference type="AlphaFoldDB" id="A0A9D2CW65"/>
<evidence type="ECO:0000256" key="8">
    <source>
        <dbReference type="SAM" id="SignalP"/>
    </source>
</evidence>
<feature type="chain" id="PRO_5038340727" evidence="8">
    <location>
        <begin position="19"/>
        <end position="345"/>
    </location>
</feature>
<evidence type="ECO:0000256" key="5">
    <source>
        <dbReference type="ARBA" id="ARBA00023139"/>
    </source>
</evidence>
<dbReference type="Gene3D" id="2.60.40.2090">
    <property type="match status" value="1"/>
</dbReference>
<name>A0A9D2CW65_9BACE</name>
<gene>
    <name evidence="9" type="ORF">H9819_02465</name>
</gene>
<keyword evidence="3 8" id="KW-0732">Signal</keyword>
<dbReference type="PROSITE" id="PS51257">
    <property type="entry name" value="PROKAR_LIPOPROTEIN"/>
    <property type="match status" value="1"/>
</dbReference>
<evidence type="ECO:0000256" key="1">
    <source>
        <dbReference type="ARBA" id="ARBA00004442"/>
    </source>
</evidence>
<dbReference type="GO" id="GO:0009279">
    <property type="term" value="C:cell outer membrane"/>
    <property type="evidence" value="ECO:0007669"/>
    <property type="project" value="UniProtKB-SubCell"/>
</dbReference>
<dbReference type="InterPro" id="IPR014941">
    <property type="entry name" value="FimB/Mfa2/Mfa3"/>
</dbReference>
<dbReference type="EMBL" id="DXCK01000039">
    <property type="protein sequence ID" value="HIZ01101.1"/>
    <property type="molecule type" value="Genomic_DNA"/>
</dbReference>
<keyword evidence="6" id="KW-0998">Cell outer membrane</keyword>
<dbReference type="Proteomes" id="UP000824023">
    <property type="component" value="Unassembled WGS sequence"/>
</dbReference>
<evidence type="ECO:0000256" key="6">
    <source>
        <dbReference type="ARBA" id="ARBA00023237"/>
    </source>
</evidence>
<organism evidence="9 10">
    <name type="scientific">Candidatus Bacteroides merdipullorum</name>
    <dbReference type="NCBI Taxonomy" id="2838474"/>
    <lineage>
        <taxon>Bacteria</taxon>
        <taxon>Pseudomonadati</taxon>
        <taxon>Bacteroidota</taxon>
        <taxon>Bacteroidia</taxon>
        <taxon>Bacteroidales</taxon>
        <taxon>Bacteroidaceae</taxon>
        <taxon>Bacteroides</taxon>
    </lineage>
</organism>
<comment type="caution">
    <text evidence="9">The sequence shown here is derived from an EMBL/GenBank/DDBJ whole genome shotgun (WGS) entry which is preliminary data.</text>
</comment>
<evidence type="ECO:0000256" key="7">
    <source>
        <dbReference type="ARBA" id="ARBA00023288"/>
    </source>
</evidence>
<feature type="signal peptide" evidence="8">
    <location>
        <begin position="1"/>
        <end position="18"/>
    </location>
</feature>
<dbReference type="Gene3D" id="2.60.40.2100">
    <property type="match status" value="1"/>
</dbReference>
<evidence type="ECO:0000256" key="2">
    <source>
        <dbReference type="ARBA" id="ARBA00007248"/>
    </source>
</evidence>
<reference evidence="9" key="1">
    <citation type="journal article" date="2021" name="PeerJ">
        <title>Extensive microbial diversity within the chicken gut microbiome revealed by metagenomics and culture.</title>
        <authorList>
            <person name="Gilroy R."/>
            <person name="Ravi A."/>
            <person name="Getino M."/>
            <person name="Pursley I."/>
            <person name="Horton D.L."/>
            <person name="Alikhan N.F."/>
            <person name="Baker D."/>
            <person name="Gharbi K."/>
            <person name="Hall N."/>
            <person name="Watson M."/>
            <person name="Adriaenssens E.M."/>
            <person name="Foster-Nyarko E."/>
            <person name="Jarju S."/>
            <person name="Secka A."/>
            <person name="Antonio M."/>
            <person name="Oren A."/>
            <person name="Chaudhuri R.R."/>
            <person name="La Ragione R."/>
            <person name="Hildebrand F."/>
            <person name="Pallen M.J."/>
        </authorList>
    </citation>
    <scope>NUCLEOTIDE SEQUENCE</scope>
    <source>
        <strain evidence="9">ChiHjej12B11-24981</strain>
    </source>
</reference>
<comment type="subcellular location">
    <subcellularLocation>
        <location evidence="1">Cell outer membrane</location>
    </subcellularLocation>
</comment>
<proteinExistence type="inferred from homology"/>
<protein>
    <submittedName>
        <fullName evidence="9">FimB/Mfa2 family fimbrial subunit</fullName>
    </submittedName>
</protein>
<evidence type="ECO:0000313" key="9">
    <source>
        <dbReference type="EMBL" id="HIZ01101.1"/>
    </source>
</evidence>
<reference evidence="9" key="2">
    <citation type="submission" date="2021-04" db="EMBL/GenBank/DDBJ databases">
        <authorList>
            <person name="Gilroy R."/>
        </authorList>
    </citation>
    <scope>NUCLEOTIDE SEQUENCE</scope>
    <source>
        <strain evidence="9">ChiHjej12B11-24981</strain>
    </source>
</reference>
<keyword evidence="4" id="KW-0472">Membrane</keyword>
<keyword evidence="5" id="KW-0564">Palmitate</keyword>
<dbReference type="Pfam" id="PF08842">
    <property type="entry name" value="Mfa2"/>
    <property type="match status" value="1"/>
</dbReference>
<evidence type="ECO:0000256" key="3">
    <source>
        <dbReference type="ARBA" id="ARBA00022729"/>
    </source>
</evidence>